<dbReference type="AlphaFoldDB" id="A0A7S0D7T6"/>
<dbReference type="PROSITE" id="PS50056">
    <property type="entry name" value="TYR_PHOSPHATASE_2"/>
    <property type="match status" value="1"/>
</dbReference>
<reference evidence="6" key="1">
    <citation type="submission" date="2021-01" db="EMBL/GenBank/DDBJ databases">
        <authorList>
            <person name="Corre E."/>
            <person name="Pelletier E."/>
            <person name="Niang G."/>
            <person name="Scheremetjew M."/>
            <person name="Finn R."/>
            <person name="Kale V."/>
            <person name="Holt S."/>
            <person name="Cochrane G."/>
            <person name="Meng A."/>
            <person name="Brown T."/>
            <person name="Cohen L."/>
        </authorList>
    </citation>
    <scope>NUCLEOTIDE SEQUENCE</scope>
    <source>
        <strain evidence="6">CCAC1681</strain>
    </source>
</reference>
<dbReference type="Gene3D" id="3.90.190.10">
    <property type="entry name" value="Protein tyrosine phosphatase superfamily"/>
    <property type="match status" value="1"/>
</dbReference>
<dbReference type="InterPro" id="IPR020422">
    <property type="entry name" value="TYR_PHOSPHATASE_DUAL_dom"/>
</dbReference>
<dbReference type="PANTHER" id="PTHR46377:SF5">
    <property type="entry name" value="DUAL SPECIFICITY PHOSPHATASE"/>
    <property type="match status" value="1"/>
</dbReference>
<evidence type="ECO:0000256" key="3">
    <source>
        <dbReference type="SAM" id="MobiDB-lite"/>
    </source>
</evidence>
<evidence type="ECO:0000256" key="2">
    <source>
        <dbReference type="ARBA" id="ARBA00022912"/>
    </source>
</evidence>
<gene>
    <name evidence="6" type="ORF">MSP1401_LOCUS9183</name>
</gene>
<dbReference type="GO" id="GO:0008579">
    <property type="term" value="F:JUN kinase phosphatase activity"/>
    <property type="evidence" value="ECO:0007669"/>
    <property type="project" value="TreeGrafter"/>
</dbReference>
<feature type="domain" description="Tyrosine-protein phosphatase" evidence="4">
    <location>
        <begin position="86"/>
        <end position="227"/>
    </location>
</feature>
<evidence type="ECO:0000259" key="5">
    <source>
        <dbReference type="PROSITE" id="PS50056"/>
    </source>
</evidence>
<dbReference type="InterPro" id="IPR016130">
    <property type="entry name" value="Tyr_Pase_AS"/>
</dbReference>
<feature type="compositionally biased region" description="Acidic residues" evidence="3">
    <location>
        <begin position="265"/>
        <end position="274"/>
    </location>
</feature>
<feature type="compositionally biased region" description="Acidic residues" evidence="3">
    <location>
        <begin position="285"/>
        <end position="299"/>
    </location>
</feature>
<dbReference type="Pfam" id="PF00782">
    <property type="entry name" value="DSPc"/>
    <property type="match status" value="1"/>
</dbReference>
<dbReference type="InterPro" id="IPR000340">
    <property type="entry name" value="Dual-sp_phosphatase_cat-dom"/>
</dbReference>
<keyword evidence="2" id="KW-0904">Protein phosphatase</keyword>
<evidence type="ECO:0008006" key="7">
    <source>
        <dbReference type="Google" id="ProtNLM"/>
    </source>
</evidence>
<dbReference type="InterPro" id="IPR000387">
    <property type="entry name" value="Tyr_Pase_dom"/>
</dbReference>
<evidence type="ECO:0000259" key="4">
    <source>
        <dbReference type="PROSITE" id="PS50054"/>
    </source>
</evidence>
<feature type="region of interest" description="Disordered" evidence="3">
    <location>
        <begin position="1"/>
        <end position="57"/>
    </location>
</feature>
<feature type="compositionally biased region" description="Basic and acidic residues" evidence="3">
    <location>
        <begin position="48"/>
        <end position="57"/>
    </location>
</feature>
<name>A0A7S0D7T6_MICPS</name>
<dbReference type="SUPFAM" id="SSF52799">
    <property type="entry name" value="(Phosphotyrosine protein) phosphatases II"/>
    <property type="match status" value="1"/>
</dbReference>
<dbReference type="CDD" id="cd14498">
    <property type="entry name" value="DSP"/>
    <property type="match status" value="1"/>
</dbReference>
<evidence type="ECO:0000313" key="6">
    <source>
        <dbReference type="EMBL" id="CAD8445793.1"/>
    </source>
</evidence>
<dbReference type="GO" id="GO:0005737">
    <property type="term" value="C:cytoplasm"/>
    <property type="evidence" value="ECO:0007669"/>
    <property type="project" value="TreeGrafter"/>
</dbReference>
<dbReference type="PROSITE" id="PS00383">
    <property type="entry name" value="TYR_PHOSPHATASE_1"/>
    <property type="match status" value="1"/>
</dbReference>
<feature type="domain" description="Tyrosine specific protein phosphatases" evidence="5">
    <location>
        <begin position="148"/>
        <end position="206"/>
    </location>
</feature>
<feature type="region of interest" description="Disordered" evidence="3">
    <location>
        <begin position="260"/>
        <end position="318"/>
    </location>
</feature>
<dbReference type="InterPro" id="IPR029021">
    <property type="entry name" value="Prot-tyrosine_phosphatase-like"/>
</dbReference>
<sequence>MTPTVNDVSSPRFFTPLPFESGAAGPSGAAGGTRDDPHPRRGAVAHGVKRDASQMMTAEERDERVRKIVSLVKVLLTAKKIKEDSVPAEVVPGVFLGSVGAAHDRDALDACGITHVLTVAGGFPPKFPDVYEYLVIDVADVSSENLDAHFEKCLKFIARALLDGGRVLVHCFAGRSRSSTVVAAYVMATEGLSLEETMALIKNARPCAMPNAGFAKQLAAFERRLSAARSEGRLLGRVQLDAANDGINRLAAVAVDAAAGLESDASSEDEEREEEEGKGKVSDPEPPEEDDETNAEGEGGDPALLPAEAGATTDAKGS</sequence>
<proteinExistence type="predicted"/>
<dbReference type="PANTHER" id="PTHR46377">
    <property type="entry name" value="DUAL SPECIFICITY PROTEIN PHOSPHATASE 19"/>
    <property type="match status" value="1"/>
</dbReference>
<keyword evidence="1" id="KW-0378">Hydrolase</keyword>
<dbReference type="SMART" id="SM00195">
    <property type="entry name" value="DSPc"/>
    <property type="match status" value="1"/>
</dbReference>
<dbReference type="EMBL" id="HBEN01011073">
    <property type="protein sequence ID" value="CAD8445793.1"/>
    <property type="molecule type" value="Transcribed_RNA"/>
</dbReference>
<protein>
    <recommendedName>
        <fullName evidence="7">Dual specificity phosphatase</fullName>
    </recommendedName>
</protein>
<organism evidence="6">
    <name type="scientific">Micromonas pusilla</name>
    <name type="common">Picoplanktonic green alga</name>
    <name type="synonym">Chromulina pusilla</name>
    <dbReference type="NCBI Taxonomy" id="38833"/>
    <lineage>
        <taxon>Eukaryota</taxon>
        <taxon>Viridiplantae</taxon>
        <taxon>Chlorophyta</taxon>
        <taxon>Mamiellophyceae</taxon>
        <taxon>Mamiellales</taxon>
        <taxon>Mamiellaceae</taxon>
        <taxon>Micromonas</taxon>
    </lineage>
</organism>
<evidence type="ECO:0000256" key="1">
    <source>
        <dbReference type="ARBA" id="ARBA00022801"/>
    </source>
</evidence>
<accession>A0A7S0D7T6</accession>
<dbReference type="PROSITE" id="PS50054">
    <property type="entry name" value="TYR_PHOSPHATASE_DUAL"/>
    <property type="match status" value="1"/>
</dbReference>